<feature type="domain" description="Glutaredoxin" evidence="1">
    <location>
        <begin position="4"/>
        <end position="65"/>
    </location>
</feature>
<reference evidence="2" key="1">
    <citation type="submission" date="2021-02" db="EMBL/GenBank/DDBJ databases">
        <title>Infant gut strain persistence is associated with maternal origin, phylogeny, and functional potential including surface adhesion and iron acquisition.</title>
        <authorList>
            <person name="Lou Y.C."/>
        </authorList>
    </citation>
    <scope>NUCLEOTIDE SEQUENCE</scope>
    <source>
        <strain evidence="2">L3_106_000M1_dasL3_106_000M1_concoct_15</strain>
    </source>
</reference>
<dbReference type="InterPro" id="IPR036249">
    <property type="entry name" value="Thioredoxin-like_sf"/>
</dbReference>
<organism evidence="2 3">
    <name type="scientific">Acidaminococcus intestini</name>
    <dbReference type="NCBI Taxonomy" id="187327"/>
    <lineage>
        <taxon>Bacteria</taxon>
        <taxon>Bacillati</taxon>
        <taxon>Bacillota</taxon>
        <taxon>Negativicutes</taxon>
        <taxon>Acidaminococcales</taxon>
        <taxon>Acidaminococcaceae</taxon>
        <taxon>Acidaminococcus</taxon>
    </lineage>
</organism>
<dbReference type="PROSITE" id="PS51354">
    <property type="entry name" value="GLUTAREDOXIN_2"/>
    <property type="match status" value="1"/>
</dbReference>
<sequence length="92" mass="10165">MKKVTMIVMPGCPYCANAKKALAALQKQTAYQDVPVELVDETSEADKVKPYAGAYYYVPTLFVDHNKSYEAHPGDTYEVIYEAVEKALAAAK</sequence>
<comment type="caution">
    <text evidence="2">The sequence shown here is derived from an EMBL/GenBank/DDBJ whole genome shotgun (WGS) entry which is preliminary data.</text>
</comment>
<proteinExistence type="predicted"/>
<evidence type="ECO:0000313" key="2">
    <source>
        <dbReference type="EMBL" id="MBS5520125.1"/>
    </source>
</evidence>
<dbReference type="Proteomes" id="UP000754226">
    <property type="component" value="Unassembled WGS sequence"/>
</dbReference>
<dbReference type="InterPro" id="IPR002109">
    <property type="entry name" value="Glutaredoxin"/>
</dbReference>
<gene>
    <name evidence="2" type="ORF">KHX13_07350</name>
</gene>
<dbReference type="Pfam" id="PF00462">
    <property type="entry name" value="Glutaredoxin"/>
    <property type="match status" value="1"/>
</dbReference>
<accession>A0A943EKQ0</accession>
<dbReference type="EMBL" id="JAGZCZ010000008">
    <property type="protein sequence ID" value="MBS5520125.1"/>
    <property type="molecule type" value="Genomic_DNA"/>
</dbReference>
<dbReference type="SUPFAM" id="SSF52833">
    <property type="entry name" value="Thioredoxin-like"/>
    <property type="match status" value="1"/>
</dbReference>
<dbReference type="AlphaFoldDB" id="A0A943EKQ0"/>
<evidence type="ECO:0000259" key="1">
    <source>
        <dbReference type="Pfam" id="PF00462"/>
    </source>
</evidence>
<evidence type="ECO:0000313" key="3">
    <source>
        <dbReference type="Proteomes" id="UP000754226"/>
    </source>
</evidence>
<dbReference type="Gene3D" id="3.40.30.10">
    <property type="entry name" value="Glutaredoxin"/>
    <property type="match status" value="1"/>
</dbReference>
<name>A0A943EKQ0_9FIRM</name>
<protein>
    <submittedName>
        <fullName evidence="2">Glutaredoxin family protein</fullName>
    </submittedName>
</protein>